<keyword evidence="1" id="KW-0472">Membrane</keyword>
<name>E2ZDE1_9FIRM</name>
<dbReference type="STRING" id="706434.HMPREF9429_01650"/>
<sequence length="120" mass="13714">MLARKAGYMGYQAGRGISVPTGKERARFNERMSQVLSIIFLCAFFLLVYVALSAMRTEYGYSLMQEKRTVQQLQRDNEILRVEIAKLESPERIYKTATSELGMVVPASVLYKEQHNQDGQ</sequence>
<keyword evidence="3" id="KW-1185">Reference proteome</keyword>
<keyword evidence="2" id="KW-0132">Cell division</keyword>
<dbReference type="HOGENOM" id="CLU_2044806_0_0_9"/>
<gene>
    <name evidence="2" type="ORF">HMPREF9429_01650</name>
</gene>
<dbReference type="eggNOG" id="COG4839">
    <property type="taxonomic scope" value="Bacteria"/>
</dbReference>
<dbReference type="AlphaFoldDB" id="E2ZDE1"/>
<proteinExistence type="predicted"/>
<evidence type="ECO:0000313" key="3">
    <source>
        <dbReference type="Proteomes" id="UP000003195"/>
    </source>
</evidence>
<keyword evidence="1" id="KW-1133">Transmembrane helix</keyword>
<keyword evidence="1" id="KW-0812">Transmembrane</keyword>
<keyword evidence="2" id="KW-0131">Cell cycle</keyword>
<accession>E2ZDE1</accession>
<dbReference type="Pfam" id="PF04977">
    <property type="entry name" value="DivIC"/>
    <property type="match status" value="1"/>
</dbReference>
<dbReference type="EMBL" id="AECS01000039">
    <property type="protein sequence ID" value="EFQ03700.1"/>
    <property type="molecule type" value="Genomic_DNA"/>
</dbReference>
<dbReference type="OrthoDB" id="1625341at2"/>
<dbReference type="RefSeq" id="WP_006942963.1">
    <property type="nucleotide sequence ID" value="NZ_GL538208.1"/>
</dbReference>
<organism evidence="2 3">
    <name type="scientific">Megasphaera micronuciformis F0359</name>
    <dbReference type="NCBI Taxonomy" id="706434"/>
    <lineage>
        <taxon>Bacteria</taxon>
        <taxon>Bacillati</taxon>
        <taxon>Bacillota</taxon>
        <taxon>Negativicutes</taxon>
        <taxon>Veillonellales</taxon>
        <taxon>Veillonellaceae</taxon>
        <taxon>Megasphaera</taxon>
    </lineage>
</organism>
<dbReference type="GO" id="GO:0051301">
    <property type="term" value="P:cell division"/>
    <property type="evidence" value="ECO:0007669"/>
    <property type="project" value="UniProtKB-KW"/>
</dbReference>
<reference evidence="2 3" key="1">
    <citation type="submission" date="2010-08" db="EMBL/GenBank/DDBJ databases">
        <authorList>
            <person name="Weinstock G."/>
            <person name="Sodergren E."/>
            <person name="Clifton S."/>
            <person name="Fulton L."/>
            <person name="Fulton B."/>
            <person name="Courtney L."/>
            <person name="Fronick C."/>
            <person name="Harrison M."/>
            <person name="Strong C."/>
            <person name="Farmer C."/>
            <person name="Delahaunty K."/>
            <person name="Markovic C."/>
            <person name="Hall O."/>
            <person name="Minx P."/>
            <person name="Tomlinson C."/>
            <person name="Mitreva M."/>
            <person name="Hou S."/>
            <person name="Chen J."/>
            <person name="Wollam A."/>
            <person name="Pepin K.H."/>
            <person name="Johnson M."/>
            <person name="Bhonagiri V."/>
            <person name="Zhang X."/>
            <person name="Suruliraj S."/>
            <person name="Warren W."/>
            <person name="Chinwalla A."/>
            <person name="Mardis E.R."/>
            <person name="Wilson R.K."/>
        </authorList>
    </citation>
    <scope>NUCLEOTIDE SEQUENCE [LARGE SCALE GENOMIC DNA]</scope>
    <source>
        <strain evidence="2 3">F0359</strain>
    </source>
</reference>
<protein>
    <submittedName>
        <fullName evidence="2">Putative cell division protein FtsL</fullName>
    </submittedName>
</protein>
<dbReference type="InterPro" id="IPR007060">
    <property type="entry name" value="FtsL/DivIC"/>
</dbReference>
<evidence type="ECO:0000313" key="2">
    <source>
        <dbReference type="EMBL" id="EFQ03700.1"/>
    </source>
</evidence>
<feature type="transmembrane region" description="Helical" evidence="1">
    <location>
        <begin position="35"/>
        <end position="55"/>
    </location>
</feature>
<dbReference type="Proteomes" id="UP000003195">
    <property type="component" value="Unassembled WGS sequence"/>
</dbReference>
<evidence type="ECO:0000256" key="1">
    <source>
        <dbReference type="SAM" id="Phobius"/>
    </source>
</evidence>
<comment type="caution">
    <text evidence="2">The sequence shown here is derived from an EMBL/GenBank/DDBJ whole genome shotgun (WGS) entry which is preliminary data.</text>
</comment>